<dbReference type="AlphaFoldDB" id="A0A5A5TK63"/>
<dbReference type="Proteomes" id="UP000322530">
    <property type="component" value="Unassembled WGS sequence"/>
</dbReference>
<sequence>MDDKTIDYICEQLLHAGWKLVKIERLYDFLQGYISTIQDRAEPDMRHLQFLRWLISIGKLTE</sequence>
<name>A0A5A5TK63_9CHLR</name>
<protein>
    <submittedName>
        <fullName evidence="1">Uncharacterized protein</fullName>
    </submittedName>
</protein>
<reference evidence="1 2" key="1">
    <citation type="submission" date="2019-01" db="EMBL/GenBank/DDBJ databases">
        <title>Draft genome sequence of Dictyobacter sp. Uno17.</title>
        <authorList>
            <person name="Wang C.M."/>
            <person name="Zheng Y."/>
            <person name="Sakai Y."/>
            <person name="Abe K."/>
            <person name="Yokota A."/>
            <person name="Yabe S."/>
        </authorList>
    </citation>
    <scope>NUCLEOTIDE SEQUENCE [LARGE SCALE GENOMIC DNA]</scope>
    <source>
        <strain evidence="1 2">Uno17</strain>
    </source>
</reference>
<dbReference type="EMBL" id="BIXY01000111">
    <property type="protein sequence ID" value="GCF11419.1"/>
    <property type="molecule type" value="Genomic_DNA"/>
</dbReference>
<organism evidence="1 2">
    <name type="scientific">Dictyobacter arantiisoli</name>
    <dbReference type="NCBI Taxonomy" id="2014874"/>
    <lineage>
        <taxon>Bacteria</taxon>
        <taxon>Bacillati</taxon>
        <taxon>Chloroflexota</taxon>
        <taxon>Ktedonobacteria</taxon>
        <taxon>Ktedonobacterales</taxon>
        <taxon>Dictyobacteraceae</taxon>
        <taxon>Dictyobacter</taxon>
    </lineage>
</organism>
<evidence type="ECO:0000313" key="1">
    <source>
        <dbReference type="EMBL" id="GCF11419.1"/>
    </source>
</evidence>
<proteinExistence type="predicted"/>
<keyword evidence="2" id="KW-1185">Reference proteome</keyword>
<dbReference type="RefSeq" id="WP_149404249.1">
    <property type="nucleotide sequence ID" value="NZ_BIXY01000111.1"/>
</dbReference>
<comment type="caution">
    <text evidence="1">The sequence shown here is derived from an EMBL/GenBank/DDBJ whole genome shotgun (WGS) entry which is preliminary data.</text>
</comment>
<accession>A0A5A5TK63</accession>
<gene>
    <name evidence="1" type="ORF">KDI_49830</name>
</gene>
<evidence type="ECO:0000313" key="2">
    <source>
        <dbReference type="Proteomes" id="UP000322530"/>
    </source>
</evidence>